<comment type="similarity">
    <text evidence="1">Belongs to the eIF-2-alpha family.</text>
</comment>
<keyword evidence="3" id="KW-0648">Protein biosynthesis</keyword>
<dbReference type="InterPro" id="IPR044126">
    <property type="entry name" value="S1_IF2_alpha"/>
</dbReference>
<dbReference type="SMART" id="SM00316">
    <property type="entry name" value="S1"/>
    <property type="match status" value="1"/>
</dbReference>
<dbReference type="PANTHER" id="PTHR10602">
    <property type="entry name" value="EUKARYOTIC TRANSLATION INITIATION FACTOR 2 SUBUNIT 1"/>
    <property type="match status" value="1"/>
</dbReference>
<evidence type="ECO:0000259" key="4">
    <source>
        <dbReference type="PROSITE" id="PS50126"/>
    </source>
</evidence>
<sequence length="261" mass="29639">MVNLQCRMYENPFPEPEDLVIAVVRDIQEMGAYVTLPEYADCQGMIMLSEVSRRRIRSINRLLRVGRQEVCMVVRVDQEKGYIDLSKRRVSPEDVQKMEEKWSKSRTVHSIMRHTADSVGVDLEDLYRRVGWPLYRKYGHAFDAFRLMVADGNIDNPAVVEANVSAVLGSLDIRPEEQEALLKNIRRKLTPQATKIRADIDVTCFDYEGIDAIKDALRIGSQCIVEPSNPVKIRLLAPPTYIVTTTALQRQEGLGGAFKGD</sequence>
<dbReference type="Proteomes" id="UP000530660">
    <property type="component" value="Unassembled WGS sequence"/>
</dbReference>
<keyword evidence="6" id="KW-1185">Reference proteome</keyword>
<dbReference type="SUPFAM" id="SSF116742">
    <property type="entry name" value="eIF2alpha middle domain-like"/>
    <property type="match status" value="1"/>
</dbReference>
<dbReference type="Gene3D" id="2.40.50.140">
    <property type="entry name" value="Nucleic acid-binding proteins"/>
    <property type="match status" value="1"/>
</dbReference>
<dbReference type="GO" id="GO:0005850">
    <property type="term" value="C:eukaryotic translation initiation factor 2 complex"/>
    <property type="evidence" value="ECO:0007669"/>
    <property type="project" value="TreeGrafter"/>
</dbReference>
<gene>
    <name evidence="5" type="primary">EIF2S1</name>
    <name evidence="5" type="ORF">F1559_002042</name>
</gene>
<dbReference type="Pfam" id="PF00575">
    <property type="entry name" value="S1"/>
    <property type="match status" value="1"/>
</dbReference>
<evidence type="ECO:0000256" key="1">
    <source>
        <dbReference type="ARBA" id="ARBA00007223"/>
    </source>
</evidence>
<dbReference type="GO" id="GO:0003723">
    <property type="term" value="F:RNA binding"/>
    <property type="evidence" value="ECO:0007669"/>
    <property type="project" value="InterPro"/>
</dbReference>
<reference evidence="5 6" key="1">
    <citation type="journal article" date="2020" name="J. Phycol.">
        <title>Comparative genome analysis reveals Cyanidiococcus gen. nov., a new extremophilic red algal genus sister to Cyanidioschyzon (Cyanidioschyzonaceae, Rhodophyta).</title>
        <authorList>
            <person name="Liu S.-L."/>
            <person name="Chiang Y.-R."/>
            <person name="Yoon H.S."/>
            <person name="Fu H.-Y."/>
        </authorList>
    </citation>
    <scope>NUCLEOTIDE SEQUENCE [LARGE SCALE GENOMIC DNA]</scope>
    <source>
        <strain evidence="5 6">THAL066</strain>
    </source>
</reference>
<name>A0A7J7IIY3_9RHOD</name>
<dbReference type="FunFam" id="2.40.50.140:FF:000015">
    <property type="entry name" value="Eukaryotic translation initiation factor 2 subunit alpha"/>
    <property type="match status" value="1"/>
</dbReference>
<feature type="domain" description="S1 motif" evidence="4">
    <location>
        <begin position="17"/>
        <end position="88"/>
    </location>
</feature>
<protein>
    <submittedName>
        <fullName evidence="5">Eukaryotic translation initiation factor 2</fullName>
    </submittedName>
</protein>
<evidence type="ECO:0000313" key="5">
    <source>
        <dbReference type="EMBL" id="KAF6002704.1"/>
    </source>
</evidence>
<dbReference type="Gene3D" id="1.10.150.190">
    <property type="entry name" value="Translation initiation factor 2, subunit 1, domain 2"/>
    <property type="match status" value="1"/>
</dbReference>
<keyword evidence="2 5" id="KW-0396">Initiation factor</keyword>
<dbReference type="Pfam" id="PF07541">
    <property type="entry name" value="EIF_2_alpha"/>
    <property type="match status" value="1"/>
</dbReference>
<dbReference type="InterPro" id="IPR024054">
    <property type="entry name" value="TIF2_asu_middle_sf"/>
</dbReference>
<dbReference type="EMBL" id="VWRR01000009">
    <property type="protein sequence ID" value="KAF6002704.1"/>
    <property type="molecule type" value="Genomic_DNA"/>
</dbReference>
<dbReference type="GO" id="GO:0003743">
    <property type="term" value="F:translation initiation factor activity"/>
    <property type="evidence" value="ECO:0007669"/>
    <property type="project" value="UniProtKB-KW"/>
</dbReference>
<dbReference type="SUPFAM" id="SSF50249">
    <property type="entry name" value="Nucleic acid-binding proteins"/>
    <property type="match status" value="1"/>
</dbReference>
<organism evidence="5 6">
    <name type="scientific">Cyanidiococcus yangmingshanensis</name>
    <dbReference type="NCBI Taxonomy" id="2690220"/>
    <lineage>
        <taxon>Eukaryota</taxon>
        <taxon>Rhodophyta</taxon>
        <taxon>Bangiophyceae</taxon>
        <taxon>Cyanidiales</taxon>
        <taxon>Cyanidiaceae</taxon>
        <taxon>Cyanidiococcus</taxon>
    </lineage>
</organism>
<accession>A0A7J7IIY3</accession>
<dbReference type="Gene3D" id="3.30.70.1130">
    <property type="entry name" value="EIF_2_alpha"/>
    <property type="match status" value="1"/>
</dbReference>
<evidence type="ECO:0000256" key="2">
    <source>
        <dbReference type="ARBA" id="ARBA00022540"/>
    </source>
</evidence>
<dbReference type="InterPro" id="IPR012340">
    <property type="entry name" value="NA-bd_OB-fold"/>
</dbReference>
<dbReference type="GO" id="GO:0033290">
    <property type="term" value="C:eukaryotic 48S preinitiation complex"/>
    <property type="evidence" value="ECO:0007669"/>
    <property type="project" value="TreeGrafter"/>
</dbReference>
<comment type="caution">
    <text evidence="5">The sequence shown here is derived from an EMBL/GenBank/DDBJ whole genome shotgun (WGS) entry which is preliminary data.</text>
</comment>
<dbReference type="OrthoDB" id="1685042at2759"/>
<evidence type="ECO:0000313" key="6">
    <source>
        <dbReference type="Proteomes" id="UP000530660"/>
    </source>
</evidence>
<proteinExistence type="inferred from homology"/>
<dbReference type="GO" id="GO:0043022">
    <property type="term" value="F:ribosome binding"/>
    <property type="evidence" value="ECO:0007669"/>
    <property type="project" value="TreeGrafter"/>
</dbReference>
<dbReference type="AlphaFoldDB" id="A0A7J7IIY3"/>
<dbReference type="InterPro" id="IPR024055">
    <property type="entry name" value="TIF2_asu_C"/>
</dbReference>
<dbReference type="PROSITE" id="PS50126">
    <property type="entry name" value="S1"/>
    <property type="match status" value="1"/>
</dbReference>
<dbReference type="SUPFAM" id="SSF110993">
    <property type="entry name" value="eIF-2-alpha, C-terminal domain"/>
    <property type="match status" value="1"/>
</dbReference>
<dbReference type="InterPro" id="IPR011488">
    <property type="entry name" value="TIF_2_asu"/>
</dbReference>
<dbReference type="InterPro" id="IPR003029">
    <property type="entry name" value="S1_domain"/>
</dbReference>
<dbReference type="CDD" id="cd04452">
    <property type="entry name" value="S1_IF2_alpha"/>
    <property type="match status" value="1"/>
</dbReference>
<evidence type="ECO:0000256" key="3">
    <source>
        <dbReference type="ARBA" id="ARBA00022917"/>
    </source>
</evidence>
<dbReference type="PANTHER" id="PTHR10602:SF0">
    <property type="entry name" value="EUKARYOTIC TRANSLATION INITIATION FACTOR 2 SUBUNIT 1"/>
    <property type="match status" value="1"/>
</dbReference>